<dbReference type="SMART" id="SM00980">
    <property type="entry name" value="THAP"/>
    <property type="match status" value="1"/>
</dbReference>
<keyword evidence="1" id="KW-0479">Metal-binding</keyword>
<dbReference type="PROSITE" id="PS50950">
    <property type="entry name" value="ZF_THAP"/>
    <property type="match status" value="1"/>
</dbReference>
<evidence type="ECO:0000256" key="5">
    <source>
        <dbReference type="PROSITE-ProRule" id="PRU00309"/>
    </source>
</evidence>
<evidence type="ECO:0000256" key="6">
    <source>
        <dbReference type="SAM" id="Coils"/>
    </source>
</evidence>
<evidence type="ECO:0000313" key="9">
    <source>
        <dbReference type="EMBL" id="JAP80987.1"/>
    </source>
</evidence>
<feature type="domain" description="THAP-type" evidence="8">
    <location>
        <begin position="1"/>
        <end position="82"/>
    </location>
</feature>
<evidence type="ECO:0000256" key="1">
    <source>
        <dbReference type="ARBA" id="ARBA00022723"/>
    </source>
</evidence>
<evidence type="ECO:0000256" key="7">
    <source>
        <dbReference type="SAM" id="MobiDB-lite"/>
    </source>
</evidence>
<evidence type="ECO:0000256" key="4">
    <source>
        <dbReference type="ARBA" id="ARBA00023125"/>
    </source>
</evidence>
<feature type="coiled-coil region" evidence="6">
    <location>
        <begin position="310"/>
        <end position="344"/>
    </location>
</feature>
<evidence type="ECO:0000259" key="8">
    <source>
        <dbReference type="PROSITE" id="PS50950"/>
    </source>
</evidence>
<keyword evidence="4 5" id="KW-0238">DNA-binding</keyword>
<dbReference type="GO" id="GO:0008270">
    <property type="term" value="F:zinc ion binding"/>
    <property type="evidence" value="ECO:0007669"/>
    <property type="project" value="UniProtKB-KW"/>
</dbReference>
<reference evidence="9" key="1">
    <citation type="journal article" date="2016" name="Ticks Tick Borne Dis.">
        <title>De novo assembly and annotation of the salivary gland transcriptome of Rhipicephalus appendiculatus male and female ticks during blood feeding.</title>
        <authorList>
            <person name="de Castro M.H."/>
            <person name="de Klerk D."/>
            <person name="Pienaar R."/>
            <person name="Latif A.A."/>
            <person name="Rees D.J."/>
            <person name="Mans B.J."/>
        </authorList>
    </citation>
    <scope>NUCLEOTIDE SEQUENCE</scope>
    <source>
        <tissue evidence="9">Salivary glands</tissue>
    </source>
</reference>
<feature type="region of interest" description="Disordered" evidence="7">
    <location>
        <begin position="143"/>
        <end position="174"/>
    </location>
</feature>
<dbReference type="InterPro" id="IPR052224">
    <property type="entry name" value="THAP_domain_protein"/>
</dbReference>
<dbReference type="Pfam" id="PF05485">
    <property type="entry name" value="THAP"/>
    <property type="match status" value="1"/>
</dbReference>
<dbReference type="SUPFAM" id="SSF57716">
    <property type="entry name" value="Glucocorticoid receptor-like (DNA-binding domain)"/>
    <property type="match status" value="1"/>
</dbReference>
<dbReference type="SMART" id="SM00692">
    <property type="entry name" value="DM3"/>
    <property type="match status" value="1"/>
</dbReference>
<dbReference type="EMBL" id="GEDV01007570">
    <property type="protein sequence ID" value="JAP80987.1"/>
    <property type="molecule type" value="Transcribed_RNA"/>
</dbReference>
<dbReference type="PANTHER" id="PTHR46927:SF3">
    <property type="entry name" value="THAP-TYPE DOMAIN-CONTAINING PROTEIN"/>
    <property type="match status" value="1"/>
</dbReference>
<keyword evidence="3" id="KW-0862">Zinc</keyword>
<keyword evidence="6" id="KW-0175">Coiled coil</keyword>
<name>A0A131YPU9_RHIAP</name>
<evidence type="ECO:0000256" key="2">
    <source>
        <dbReference type="ARBA" id="ARBA00022771"/>
    </source>
</evidence>
<proteinExistence type="predicted"/>
<sequence>MRCVAVGCRTGRRSGLRIHSFPRDPKRRLEWAVKVNIAENGKLWVPPKDCSYGVCEVHFDEDQYEPRRTDRKLKPFAVPTLFSHRKVPKRRRKLVRSQPTSTSVTTTAAEVITVVSTATGLTNATTVPTVMAPKVASTVAKSQPSLLRSASNRSKLAGKAQRTQVTPSSVSKLLTPPIDTGPAFTVATSGGNVILVPASTHGKHQYIVGDPPVMMDMRTPPVVAHTVMPNACMPNNAPVLPAVNCLPNTGPFILVPVSKPNMVPVANPVTSPSPSQMPVILSVESLAPNASSHVSKASGMPPLVAKPASYEKLHEEATALRQQTDELRREVTELSRQAVRVKASLARQSERLSRFLRMDQVECLQKLAGDKPTRWTEPTLRFALDIYRCSPEAYRKLLVAHYPLPMETALRTFCVENGVREGVPAELLQMDMRLEENEEEENGNVDIVWL</sequence>
<dbReference type="AlphaFoldDB" id="A0A131YPU9"/>
<organism evidence="9">
    <name type="scientific">Rhipicephalus appendiculatus</name>
    <name type="common">Brown ear tick</name>
    <dbReference type="NCBI Taxonomy" id="34631"/>
    <lineage>
        <taxon>Eukaryota</taxon>
        <taxon>Metazoa</taxon>
        <taxon>Ecdysozoa</taxon>
        <taxon>Arthropoda</taxon>
        <taxon>Chelicerata</taxon>
        <taxon>Arachnida</taxon>
        <taxon>Acari</taxon>
        <taxon>Parasitiformes</taxon>
        <taxon>Ixodida</taxon>
        <taxon>Ixodoidea</taxon>
        <taxon>Ixodidae</taxon>
        <taxon>Rhipicephalinae</taxon>
        <taxon>Rhipicephalus</taxon>
        <taxon>Rhipicephalus</taxon>
    </lineage>
</organism>
<evidence type="ECO:0000256" key="3">
    <source>
        <dbReference type="ARBA" id="ARBA00022833"/>
    </source>
</evidence>
<keyword evidence="2 5" id="KW-0863">Zinc-finger</keyword>
<feature type="compositionally biased region" description="Polar residues" evidence="7">
    <location>
        <begin position="143"/>
        <end position="154"/>
    </location>
</feature>
<protein>
    <submittedName>
        <fullName evidence="9">Mucin</fullName>
    </submittedName>
</protein>
<dbReference type="GO" id="GO:0003677">
    <property type="term" value="F:DNA binding"/>
    <property type="evidence" value="ECO:0007669"/>
    <property type="project" value="UniProtKB-UniRule"/>
</dbReference>
<dbReference type="PANTHER" id="PTHR46927">
    <property type="entry name" value="AGAP005574-PA"/>
    <property type="match status" value="1"/>
</dbReference>
<dbReference type="InterPro" id="IPR006612">
    <property type="entry name" value="THAP_Znf"/>
</dbReference>
<feature type="compositionally biased region" description="Polar residues" evidence="7">
    <location>
        <begin position="161"/>
        <end position="172"/>
    </location>
</feature>
<accession>A0A131YPU9</accession>